<dbReference type="GO" id="GO:0003677">
    <property type="term" value="F:DNA binding"/>
    <property type="evidence" value="ECO:0007669"/>
    <property type="project" value="UniProtKB-KW"/>
</dbReference>
<dbReference type="InterPro" id="IPR009072">
    <property type="entry name" value="Histone-fold"/>
</dbReference>
<sequence length="270" mass="30590">VHRFLEAMPPKTRLQAKTRPRVAASEAESVDTAEKTDKELKNKTKEESEKEVQGGKDGPRRRVPEKHKHKNKNKNKNKQKDNKYRKKTAKGKKEGGKSQKGMPLMGMKKKRKHPLHYSGYLFKVLKQVHPELGISKRGMNIMNSFMNDIFDRIATESSRLLRIMSRRTLSGREVQTSVRLLLPGELAKHAVSEGTKSVNKFFNQEEDKEGEAKKAKKGDKAKVKGKTCGSCPLFLVATPNGWLWLKASCYDPVQGLRWAGTAKKLIAKLK</sequence>
<dbReference type="GO" id="GO:0046982">
    <property type="term" value="F:protein heterodimerization activity"/>
    <property type="evidence" value="ECO:0007669"/>
    <property type="project" value="InterPro"/>
</dbReference>
<dbReference type="EMBL" id="CAMXCT020005434">
    <property type="protein sequence ID" value="CAL1165733.1"/>
    <property type="molecule type" value="Genomic_DNA"/>
</dbReference>
<evidence type="ECO:0000256" key="7">
    <source>
        <dbReference type="ARBA" id="ARBA00023269"/>
    </source>
</evidence>
<evidence type="ECO:0000313" key="12">
    <source>
        <dbReference type="EMBL" id="CAL4799670.1"/>
    </source>
</evidence>
<evidence type="ECO:0000313" key="13">
    <source>
        <dbReference type="Proteomes" id="UP001152797"/>
    </source>
</evidence>
<evidence type="ECO:0000313" key="11">
    <source>
        <dbReference type="EMBL" id="CAI4012358.1"/>
    </source>
</evidence>
<comment type="subunit">
    <text evidence="8">The nucleosome is a histone octamer containing two molecules each of H2A, H2B, H3 and H4 assembled in one H3-H4 heterotetramer and two H2A-H2B heterodimers. The octamer wraps approximately 147 bp of DNA.</text>
</comment>
<dbReference type="SMART" id="SM00427">
    <property type="entry name" value="H2B"/>
    <property type="match status" value="1"/>
</dbReference>
<accession>A0A9P1GGK9</accession>
<evidence type="ECO:0000256" key="2">
    <source>
        <dbReference type="ARBA" id="ARBA00004286"/>
    </source>
</evidence>
<dbReference type="FunFam" id="1.10.20.10:FF:000043">
    <property type="entry name" value="Histone H2B"/>
    <property type="match status" value="1"/>
</dbReference>
<reference evidence="12 13" key="2">
    <citation type="submission" date="2024-05" db="EMBL/GenBank/DDBJ databases">
        <authorList>
            <person name="Chen Y."/>
            <person name="Shah S."/>
            <person name="Dougan E. K."/>
            <person name="Thang M."/>
            <person name="Chan C."/>
        </authorList>
    </citation>
    <scope>NUCLEOTIDE SEQUENCE [LARGE SCALE GENOMIC DNA]</scope>
</reference>
<dbReference type="PANTHER" id="PTHR23428">
    <property type="entry name" value="HISTONE H2B"/>
    <property type="match status" value="1"/>
</dbReference>
<dbReference type="EMBL" id="CAMXCT030005434">
    <property type="protein sequence ID" value="CAL4799670.1"/>
    <property type="molecule type" value="Genomic_DNA"/>
</dbReference>
<dbReference type="Gene3D" id="1.10.20.10">
    <property type="entry name" value="Histone, subunit A"/>
    <property type="match status" value="1"/>
</dbReference>
<feature type="domain" description="Core Histone H2A/H2B/H3" evidence="10">
    <location>
        <begin position="110"/>
        <end position="180"/>
    </location>
</feature>
<keyword evidence="13" id="KW-1185">Reference proteome</keyword>
<dbReference type="GO" id="GO:0000786">
    <property type="term" value="C:nucleosome"/>
    <property type="evidence" value="ECO:0007669"/>
    <property type="project" value="UniProtKB-KW"/>
</dbReference>
<keyword evidence="7 8" id="KW-0544">Nucleosome core</keyword>
<dbReference type="GO" id="GO:0005634">
    <property type="term" value="C:nucleus"/>
    <property type="evidence" value="ECO:0007669"/>
    <property type="project" value="UniProtKB-SubCell"/>
</dbReference>
<keyword evidence="5 8" id="KW-0238">DNA-binding</keyword>
<keyword evidence="6 8" id="KW-0539">Nucleus</keyword>
<reference evidence="11" key="1">
    <citation type="submission" date="2022-10" db="EMBL/GenBank/DDBJ databases">
        <authorList>
            <person name="Chen Y."/>
            <person name="Dougan E. K."/>
            <person name="Chan C."/>
            <person name="Rhodes N."/>
            <person name="Thang M."/>
        </authorList>
    </citation>
    <scope>NUCLEOTIDE SEQUENCE</scope>
</reference>
<name>A0A9P1GGK9_9DINO</name>
<keyword evidence="4 8" id="KW-0158">Chromosome</keyword>
<dbReference type="Pfam" id="PF00125">
    <property type="entry name" value="Histone"/>
    <property type="match status" value="1"/>
</dbReference>
<dbReference type="GO" id="GO:0030527">
    <property type="term" value="F:structural constituent of chromatin"/>
    <property type="evidence" value="ECO:0007669"/>
    <property type="project" value="InterPro"/>
</dbReference>
<dbReference type="SUPFAM" id="SSF47113">
    <property type="entry name" value="Histone-fold"/>
    <property type="match status" value="1"/>
</dbReference>
<evidence type="ECO:0000259" key="10">
    <source>
        <dbReference type="Pfam" id="PF00125"/>
    </source>
</evidence>
<dbReference type="PRINTS" id="PR00621">
    <property type="entry name" value="HISTONEH2B"/>
</dbReference>
<evidence type="ECO:0000256" key="1">
    <source>
        <dbReference type="ARBA" id="ARBA00004123"/>
    </source>
</evidence>
<comment type="caution">
    <text evidence="11">The sequence shown here is derived from an EMBL/GenBank/DDBJ whole genome shotgun (WGS) entry which is preliminary data.</text>
</comment>
<organism evidence="11">
    <name type="scientific">Cladocopium goreaui</name>
    <dbReference type="NCBI Taxonomy" id="2562237"/>
    <lineage>
        <taxon>Eukaryota</taxon>
        <taxon>Sar</taxon>
        <taxon>Alveolata</taxon>
        <taxon>Dinophyceae</taxon>
        <taxon>Suessiales</taxon>
        <taxon>Symbiodiniaceae</taxon>
        <taxon>Cladocopium</taxon>
    </lineage>
</organism>
<comment type="subcellular location">
    <subcellularLocation>
        <location evidence="2">Chromosome</location>
    </subcellularLocation>
    <subcellularLocation>
        <location evidence="1 8">Nucleus</location>
    </subcellularLocation>
</comment>
<dbReference type="OrthoDB" id="1166527at2759"/>
<dbReference type="PROSITE" id="PS00357">
    <property type="entry name" value="HISTONE_H2B"/>
    <property type="match status" value="1"/>
</dbReference>
<evidence type="ECO:0000256" key="9">
    <source>
        <dbReference type="SAM" id="MobiDB-lite"/>
    </source>
</evidence>
<evidence type="ECO:0000256" key="3">
    <source>
        <dbReference type="ARBA" id="ARBA00006846"/>
    </source>
</evidence>
<dbReference type="AlphaFoldDB" id="A0A9P1GGK9"/>
<dbReference type="EMBL" id="CAMXCT010005434">
    <property type="protein sequence ID" value="CAI4012358.1"/>
    <property type="molecule type" value="Genomic_DNA"/>
</dbReference>
<gene>
    <name evidence="11" type="ORF">C1SCF055_LOCUS37425</name>
</gene>
<dbReference type="InterPro" id="IPR055333">
    <property type="entry name" value="HISTONE_H2B_site"/>
</dbReference>
<feature type="compositionally biased region" description="Basic residues" evidence="9">
    <location>
        <begin position="63"/>
        <end position="90"/>
    </location>
</feature>
<evidence type="ECO:0000256" key="6">
    <source>
        <dbReference type="ARBA" id="ARBA00023242"/>
    </source>
</evidence>
<dbReference type="Proteomes" id="UP001152797">
    <property type="component" value="Unassembled WGS sequence"/>
</dbReference>
<evidence type="ECO:0000256" key="8">
    <source>
        <dbReference type="RuleBase" id="RU000451"/>
    </source>
</evidence>
<feature type="compositionally biased region" description="Basic and acidic residues" evidence="9">
    <location>
        <begin position="32"/>
        <end position="62"/>
    </location>
</feature>
<dbReference type="InterPro" id="IPR000558">
    <property type="entry name" value="Histone_H2B"/>
</dbReference>
<feature type="non-terminal residue" evidence="11">
    <location>
        <position position="1"/>
    </location>
</feature>
<evidence type="ECO:0000256" key="4">
    <source>
        <dbReference type="ARBA" id="ARBA00022454"/>
    </source>
</evidence>
<dbReference type="CDD" id="cd22910">
    <property type="entry name" value="HFD_H2B"/>
    <property type="match status" value="1"/>
</dbReference>
<protein>
    <recommendedName>
        <fullName evidence="8">Histone H2B</fullName>
    </recommendedName>
</protein>
<feature type="non-terminal residue" evidence="11">
    <location>
        <position position="270"/>
    </location>
</feature>
<dbReference type="InterPro" id="IPR007125">
    <property type="entry name" value="H2A/H2B/H3"/>
</dbReference>
<evidence type="ECO:0000256" key="5">
    <source>
        <dbReference type="ARBA" id="ARBA00023125"/>
    </source>
</evidence>
<proteinExistence type="inferred from homology"/>
<comment type="similarity">
    <text evidence="3 8">Belongs to the histone H2B family.</text>
</comment>
<feature type="region of interest" description="Disordered" evidence="9">
    <location>
        <begin position="1"/>
        <end position="104"/>
    </location>
</feature>